<dbReference type="SUPFAM" id="SSF51126">
    <property type="entry name" value="Pectin lyase-like"/>
    <property type="match status" value="1"/>
</dbReference>
<dbReference type="InterPro" id="IPR006626">
    <property type="entry name" value="PbH1"/>
</dbReference>
<dbReference type="InterPro" id="IPR022441">
    <property type="entry name" value="Para_beta_helix_rpt-2"/>
</dbReference>
<keyword evidence="3" id="KW-0833">Ubl conjugation pathway</keyword>
<dbReference type="InterPro" id="IPR012334">
    <property type="entry name" value="Pectin_lyas_fold"/>
</dbReference>
<dbReference type="RefSeq" id="WP_167089828.1">
    <property type="nucleotide sequence ID" value="NZ_WHJG01000028.1"/>
</dbReference>
<dbReference type="Proteomes" id="UP000621455">
    <property type="component" value="Unassembled WGS sequence"/>
</dbReference>
<dbReference type="EMBL" id="WHJG01000028">
    <property type="protein sequence ID" value="NHZ82119.1"/>
    <property type="molecule type" value="Genomic_DNA"/>
</dbReference>
<comment type="pathway">
    <text evidence="1">Protein modification; protein ubiquitination.</text>
</comment>
<comment type="caution">
    <text evidence="6">The sequence shown here is derived from an EMBL/GenBank/DDBJ whole genome shotgun (WGS) entry which is preliminary data.</text>
</comment>
<dbReference type="SMART" id="SM00722">
    <property type="entry name" value="CASH"/>
    <property type="match status" value="2"/>
</dbReference>
<organism evidence="6 7">
    <name type="scientific">Massilia frigida</name>
    <dbReference type="NCBI Taxonomy" id="2609281"/>
    <lineage>
        <taxon>Bacteria</taxon>
        <taxon>Pseudomonadati</taxon>
        <taxon>Pseudomonadota</taxon>
        <taxon>Betaproteobacteria</taxon>
        <taxon>Burkholderiales</taxon>
        <taxon>Oxalobacteraceae</taxon>
        <taxon>Telluria group</taxon>
        <taxon>Massilia</taxon>
    </lineage>
</organism>
<keyword evidence="4" id="KW-0732">Signal</keyword>
<dbReference type="InterPro" id="IPR051550">
    <property type="entry name" value="SCF-Subunits/Alg-Epimerases"/>
</dbReference>
<dbReference type="InterPro" id="IPR011050">
    <property type="entry name" value="Pectin_lyase_fold/virulence"/>
</dbReference>
<evidence type="ECO:0000256" key="1">
    <source>
        <dbReference type="ARBA" id="ARBA00004906"/>
    </source>
</evidence>
<gene>
    <name evidence="6" type="primary">nosD</name>
    <name evidence="6" type="ORF">F2P44_22975</name>
</gene>
<keyword evidence="7" id="KW-1185">Reference proteome</keyword>
<evidence type="ECO:0000256" key="4">
    <source>
        <dbReference type="SAM" id="SignalP"/>
    </source>
</evidence>
<dbReference type="NCBIfam" id="TIGR04247">
    <property type="entry name" value="NosD_copper_fam"/>
    <property type="match status" value="1"/>
</dbReference>
<accession>A0ABX0NAF1</accession>
<dbReference type="Pfam" id="PF05048">
    <property type="entry name" value="NosD"/>
    <property type="match status" value="1"/>
</dbReference>
<protein>
    <submittedName>
        <fullName evidence="6">Nitrous oxide reductase family maturation protein NosD</fullName>
    </submittedName>
</protein>
<dbReference type="Gene3D" id="2.160.20.10">
    <property type="entry name" value="Single-stranded right-handed beta-helix, Pectin lyase-like"/>
    <property type="match status" value="1"/>
</dbReference>
<dbReference type="PANTHER" id="PTHR22990">
    <property type="entry name" value="F-BOX ONLY PROTEIN"/>
    <property type="match status" value="1"/>
</dbReference>
<keyword evidence="2" id="KW-0677">Repeat</keyword>
<evidence type="ECO:0000256" key="3">
    <source>
        <dbReference type="ARBA" id="ARBA00022786"/>
    </source>
</evidence>
<sequence length="420" mass="46173">MSVRAIALGALLALHAGLAGAAVLQVRAGESIGAAVRAASAGDTILVARGLYKERLLIDKPLTLRGQERPTISGGNSGDVIRVSASDVTIDGLIIRDSGADLDRQNAGVYVVPGSDRFVLRNCVLSYTLFGVWLEKVDHATLAGNTISGKRDLQSAARGNGIQVFNSAHVDVIDNNISYARDGIYVDLSRHALFRGNKIHHLRYGTHYMNTNHSTWENNESYQNRGGLALMEVRNLVVRNNVAWGNEDHGIMLRTIQDSVIENNVVAANGRGFFIYDAEFNVLRNNIVINNRTGVHLSAGSSNNAVDGNDFIGNEEAVKFVAARDVQWGRTRGNYWSGYNGWDQGGDGAGDVAYEASDLVDRLNWQYPLVKLLLTSPSVSTLRFVARQFPVLRAPSVVDRYPRMRPNNPDWQRWNDKHVH</sequence>
<dbReference type="InterPro" id="IPR026464">
    <property type="entry name" value="NosD_copper_fam"/>
</dbReference>
<evidence type="ECO:0000256" key="2">
    <source>
        <dbReference type="ARBA" id="ARBA00022737"/>
    </source>
</evidence>
<feature type="signal peptide" evidence="4">
    <location>
        <begin position="1"/>
        <end position="21"/>
    </location>
</feature>
<evidence type="ECO:0000313" key="6">
    <source>
        <dbReference type="EMBL" id="NHZ82119.1"/>
    </source>
</evidence>
<feature type="domain" description="Carbohydrate-binding/sugar hydrolysis" evidence="5">
    <location>
        <begin position="39"/>
        <end position="187"/>
    </location>
</feature>
<evidence type="ECO:0000313" key="7">
    <source>
        <dbReference type="Proteomes" id="UP000621455"/>
    </source>
</evidence>
<dbReference type="NCBIfam" id="TIGR03804">
    <property type="entry name" value="para_beta_helix"/>
    <property type="match status" value="2"/>
</dbReference>
<dbReference type="InterPro" id="IPR006633">
    <property type="entry name" value="Carb-bd_sugar_hydrolysis-dom"/>
</dbReference>
<name>A0ABX0NAF1_9BURK</name>
<feature type="domain" description="Carbohydrate-binding/sugar hydrolysis" evidence="5">
    <location>
        <begin position="193"/>
        <end position="352"/>
    </location>
</feature>
<dbReference type="SMART" id="SM00710">
    <property type="entry name" value="PbH1"/>
    <property type="match status" value="9"/>
</dbReference>
<evidence type="ECO:0000259" key="5">
    <source>
        <dbReference type="SMART" id="SM00722"/>
    </source>
</evidence>
<dbReference type="InterPro" id="IPR007742">
    <property type="entry name" value="NosD_dom"/>
</dbReference>
<reference evidence="6 7" key="1">
    <citation type="submission" date="2019-10" db="EMBL/GenBank/DDBJ databases">
        <title>Taxonomy of Antarctic Massilia spp.: description of Massilia rubra sp. nov., Massilia aquatica sp. nov., Massilia mucilaginosa sp. nov., Massilia frigida sp. nov. isolated from streams, lakes and regoliths.</title>
        <authorList>
            <person name="Holochova P."/>
            <person name="Sedlacek I."/>
            <person name="Kralova S."/>
            <person name="Maslanova I."/>
            <person name="Busse H.-J."/>
            <person name="Stankova E."/>
            <person name="Vrbovska V."/>
            <person name="Kovarovic V."/>
            <person name="Bartak M."/>
            <person name="Svec P."/>
            <person name="Pantucek R."/>
        </authorList>
    </citation>
    <scope>NUCLEOTIDE SEQUENCE [LARGE SCALE GENOMIC DNA]</scope>
    <source>
        <strain evidence="6 7">CCM 8695</strain>
    </source>
</reference>
<feature type="chain" id="PRO_5046521470" evidence="4">
    <location>
        <begin position="22"/>
        <end position="420"/>
    </location>
</feature>
<dbReference type="PANTHER" id="PTHR22990:SF15">
    <property type="entry name" value="F-BOX ONLY PROTEIN 10"/>
    <property type="match status" value="1"/>
</dbReference>
<proteinExistence type="predicted"/>